<gene>
    <name evidence="3" type="primary">nusA_1</name>
    <name evidence="3" type="ORF">NCTC11872_02205</name>
</gene>
<dbReference type="SUPFAM" id="SSF50249">
    <property type="entry name" value="Nucleic acid-binding proteins"/>
    <property type="match status" value="1"/>
</dbReference>
<dbReference type="InterPro" id="IPR030842">
    <property type="entry name" value="TF_NusA_bacterial"/>
</dbReference>
<reference evidence="3 4" key="1">
    <citation type="submission" date="2018-06" db="EMBL/GenBank/DDBJ databases">
        <authorList>
            <consortium name="Pathogen Informatics"/>
            <person name="Doyle S."/>
        </authorList>
    </citation>
    <scope>NUCLEOTIDE SEQUENCE [LARGE SCALE GENOMIC DNA]</scope>
    <source>
        <strain evidence="3 4">NCTC11872</strain>
    </source>
</reference>
<evidence type="ECO:0000313" key="3">
    <source>
        <dbReference type="EMBL" id="SPX42565.1"/>
    </source>
</evidence>
<dbReference type="Pfam" id="PF08529">
    <property type="entry name" value="NusA_N"/>
    <property type="match status" value="1"/>
</dbReference>
<evidence type="ECO:0000313" key="4">
    <source>
        <dbReference type="Proteomes" id="UP000249936"/>
    </source>
</evidence>
<dbReference type="Proteomes" id="UP000249936">
    <property type="component" value="Unassembled WGS sequence"/>
</dbReference>
<dbReference type="GO" id="GO:0003746">
    <property type="term" value="F:translation elongation factor activity"/>
    <property type="evidence" value="ECO:0007669"/>
    <property type="project" value="UniProtKB-KW"/>
</dbReference>
<keyword evidence="3" id="KW-0251">Elongation factor</keyword>
<evidence type="ECO:0000256" key="1">
    <source>
        <dbReference type="ARBA" id="ARBA00022884"/>
    </source>
</evidence>
<dbReference type="InterPro" id="IPR036555">
    <property type="entry name" value="NusA_N_sf"/>
</dbReference>
<dbReference type="Gene3D" id="2.40.50.140">
    <property type="entry name" value="Nucleic acid-binding proteins"/>
    <property type="match status" value="1"/>
</dbReference>
<organism evidence="3 4">
    <name type="scientific">Haemophilus influenzae</name>
    <dbReference type="NCBI Taxonomy" id="727"/>
    <lineage>
        <taxon>Bacteria</taxon>
        <taxon>Pseudomonadati</taxon>
        <taxon>Pseudomonadota</taxon>
        <taxon>Gammaproteobacteria</taxon>
        <taxon>Pasteurellales</taxon>
        <taxon>Pasteurellaceae</taxon>
        <taxon>Haemophilus</taxon>
    </lineage>
</organism>
<dbReference type="Gene3D" id="3.30.1480.10">
    <property type="entry name" value="NusA, N-terminal domain"/>
    <property type="match status" value="1"/>
</dbReference>
<dbReference type="PROSITE" id="PS50126">
    <property type="entry name" value="S1"/>
    <property type="match status" value="1"/>
</dbReference>
<keyword evidence="3" id="KW-0648">Protein biosynthesis</keyword>
<dbReference type="GO" id="GO:0006353">
    <property type="term" value="P:DNA-templated transcription termination"/>
    <property type="evidence" value="ECO:0007669"/>
    <property type="project" value="InterPro"/>
</dbReference>
<dbReference type="EMBL" id="UASK01000008">
    <property type="protein sequence ID" value="SPX42565.1"/>
    <property type="molecule type" value="Genomic_DNA"/>
</dbReference>
<dbReference type="InterPro" id="IPR012340">
    <property type="entry name" value="NA-bd_OB-fold"/>
</dbReference>
<dbReference type="PANTHER" id="PTHR22648">
    <property type="entry name" value="TRANSCRIPTION TERMINATION FACTOR NUSA"/>
    <property type="match status" value="1"/>
</dbReference>
<dbReference type="GO" id="GO:0005829">
    <property type="term" value="C:cytosol"/>
    <property type="evidence" value="ECO:0007669"/>
    <property type="project" value="TreeGrafter"/>
</dbReference>
<dbReference type="PANTHER" id="PTHR22648:SF0">
    <property type="entry name" value="TRANSCRIPTION TERMINATION_ANTITERMINATION PROTEIN NUSA"/>
    <property type="match status" value="1"/>
</dbReference>
<dbReference type="GO" id="GO:0003700">
    <property type="term" value="F:DNA-binding transcription factor activity"/>
    <property type="evidence" value="ECO:0007669"/>
    <property type="project" value="InterPro"/>
</dbReference>
<protein>
    <submittedName>
        <fullName evidence="3">Transcription elongation factor NusA</fullName>
    </submittedName>
</protein>
<dbReference type="InterPro" id="IPR003029">
    <property type="entry name" value="S1_domain"/>
</dbReference>
<dbReference type="GO" id="GO:0031564">
    <property type="term" value="P:transcription antitermination"/>
    <property type="evidence" value="ECO:0007669"/>
    <property type="project" value="InterPro"/>
</dbReference>
<accession>A0A2X1Q009</accession>
<proteinExistence type="predicted"/>
<dbReference type="Pfam" id="PF00575">
    <property type="entry name" value="S1"/>
    <property type="match status" value="1"/>
</dbReference>
<sequence>MKNYYHVEKIFEALESAIAISTKKKFEYETDIRVSINPKTGEFDTFRRWLVVDEVKVPTKEITLEAAQFDDPNLQLGEYVEDQIESIAFDRIAMQTARQVISTKIREAERAKVVEQFREEEGKIVTGTVKKVSRDSIILDLGNKAEAMIAREDMLPRENFRPGDRVRGYFIK</sequence>
<feature type="domain" description="S1 motif" evidence="2">
    <location>
        <begin position="122"/>
        <end position="172"/>
    </location>
</feature>
<evidence type="ECO:0000259" key="2">
    <source>
        <dbReference type="PROSITE" id="PS50126"/>
    </source>
</evidence>
<keyword evidence="1" id="KW-0694">RNA-binding</keyword>
<name>A0A2X1Q009_HAEIF</name>
<dbReference type="InterPro" id="IPR013735">
    <property type="entry name" value="TF_NusA_N"/>
</dbReference>
<dbReference type="CDD" id="cd04455">
    <property type="entry name" value="S1_NusA"/>
    <property type="match status" value="1"/>
</dbReference>
<dbReference type="GO" id="GO:0003723">
    <property type="term" value="F:RNA binding"/>
    <property type="evidence" value="ECO:0007669"/>
    <property type="project" value="UniProtKB-KW"/>
</dbReference>
<dbReference type="AlphaFoldDB" id="A0A2X1Q009"/>
<dbReference type="SUPFAM" id="SSF69705">
    <property type="entry name" value="Transcription factor NusA, N-terminal domain"/>
    <property type="match status" value="1"/>
</dbReference>